<proteinExistence type="predicted"/>
<dbReference type="OrthoDB" id="3405112at2"/>
<evidence type="ECO:0000256" key="1">
    <source>
        <dbReference type="SAM" id="MobiDB-lite"/>
    </source>
</evidence>
<dbReference type="EMBL" id="FQVN01000019">
    <property type="protein sequence ID" value="SHH03502.1"/>
    <property type="molecule type" value="Genomic_DNA"/>
</dbReference>
<dbReference type="AlphaFoldDB" id="A0A1M5PP23"/>
<dbReference type="Proteomes" id="UP000184501">
    <property type="component" value="Unassembled WGS sequence"/>
</dbReference>
<keyword evidence="3" id="KW-1185">Reference proteome</keyword>
<organism evidence="2 3">
    <name type="scientific">Streptoalloteichus hindustanus</name>
    <dbReference type="NCBI Taxonomy" id="2017"/>
    <lineage>
        <taxon>Bacteria</taxon>
        <taxon>Bacillati</taxon>
        <taxon>Actinomycetota</taxon>
        <taxon>Actinomycetes</taxon>
        <taxon>Pseudonocardiales</taxon>
        <taxon>Pseudonocardiaceae</taxon>
        <taxon>Streptoalloteichus</taxon>
    </lineage>
</organism>
<name>A0A1M5PP23_STRHI</name>
<protein>
    <submittedName>
        <fullName evidence="2">Uncharacterized protein</fullName>
    </submittedName>
</protein>
<feature type="region of interest" description="Disordered" evidence="1">
    <location>
        <begin position="85"/>
        <end position="145"/>
    </location>
</feature>
<evidence type="ECO:0000313" key="3">
    <source>
        <dbReference type="Proteomes" id="UP000184501"/>
    </source>
</evidence>
<gene>
    <name evidence="2" type="ORF">SAMN05444320_11918</name>
</gene>
<feature type="compositionally biased region" description="Acidic residues" evidence="1">
    <location>
        <begin position="95"/>
        <end position="104"/>
    </location>
</feature>
<sequence>MGGVIIYEPEPGSPLQDLPWIVTFRSWDDSWDPFVCGPYERAHAIGLAEAVAVDSEDVLADVEPLLPAMTPEDVLADIAELRAAADAETVSPNGESDEEPEDLVPAETPLPAPEEVRAGMGRVLRRLLTEGEEPEGGTAGDDAGR</sequence>
<dbReference type="STRING" id="2017.SAMN05444320_11918"/>
<accession>A0A1M5PP23</accession>
<evidence type="ECO:0000313" key="2">
    <source>
        <dbReference type="EMBL" id="SHH03502.1"/>
    </source>
</evidence>
<dbReference type="RefSeq" id="WP_073489961.1">
    <property type="nucleotide sequence ID" value="NZ_FQVN01000019.1"/>
</dbReference>
<reference evidence="2 3" key="1">
    <citation type="submission" date="2016-11" db="EMBL/GenBank/DDBJ databases">
        <authorList>
            <person name="Jaros S."/>
            <person name="Januszkiewicz K."/>
            <person name="Wedrychowicz H."/>
        </authorList>
    </citation>
    <scope>NUCLEOTIDE SEQUENCE [LARGE SCALE GENOMIC DNA]</scope>
    <source>
        <strain evidence="2 3">DSM 44523</strain>
    </source>
</reference>